<dbReference type="SUPFAM" id="SSF55957">
    <property type="entry name" value="Phosphoglucomutase, C-terminal domain"/>
    <property type="match status" value="1"/>
</dbReference>
<dbReference type="GO" id="GO:0016868">
    <property type="term" value="F:intramolecular phosphotransferase activity"/>
    <property type="evidence" value="ECO:0007669"/>
    <property type="project" value="InterPro"/>
</dbReference>
<dbReference type="AlphaFoldDB" id="A0A2N9AQA2"/>
<evidence type="ECO:0000313" key="2">
    <source>
        <dbReference type="Proteomes" id="UP000233769"/>
    </source>
</evidence>
<dbReference type="EMBL" id="LT962688">
    <property type="protein sequence ID" value="SOR29493.1"/>
    <property type="molecule type" value="Genomic_DNA"/>
</dbReference>
<sequence length="66" mass="6943">MRASSTASRVPAPPGATLRVYIERYEAAPDRLELPVADVLGPVVAVARELADIEAITGRAEPSVVT</sequence>
<evidence type="ECO:0000313" key="1">
    <source>
        <dbReference type="EMBL" id="SOR29493.1"/>
    </source>
</evidence>
<organism evidence="1 2">
    <name type="scientific">Methylorubrum extorquens</name>
    <name type="common">Methylobacterium dichloromethanicum</name>
    <name type="synonym">Methylobacterium extorquens</name>
    <dbReference type="NCBI Taxonomy" id="408"/>
    <lineage>
        <taxon>Bacteria</taxon>
        <taxon>Pseudomonadati</taxon>
        <taxon>Pseudomonadota</taxon>
        <taxon>Alphaproteobacteria</taxon>
        <taxon>Hyphomicrobiales</taxon>
        <taxon>Methylobacteriaceae</taxon>
        <taxon>Methylorubrum</taxon>
    </lineage>
</organism>
<gene>
    <name evidence="1" type="ORF">TK0001_2891</name>
</gene>
<name>A0A2N9AQA2_METEX</name>
<dbReference type="Pfam" id="PF24947">
    <property type="entry name" value="PGM1_C_vert_fung"/>
    <property type="match status" value="1"/>
</dbReference>
<protein>
    <submittedName>
        <fullName evidence="1">Uncharacterized protein</fullName>
    </submittedName>
</protein>
<dbReference type="Gene3D" id="3.30.310.50">
    <property type="entry name" value="Alpha-D-phosphohexomutase, C-terminal domain"/>
    <property type="match status" value="1"/>
</dbReference>
<dbReference type="Proteomes" id="UP000233769">
    <property type="component" value="Chromosome tk0001"/>
</dbReference>
<accession>A0A2N9AQA2</accession>
<reference evidence="2" key="1">
    <citation type="submission" date="2017-10" db="EMBL/GenBank/DDBJ databases">
        <authorList>
            <person name="Regsiter A."/>
            <person name="William W."/>
        </authorList>
    </citation>
    <scope>NUCLEOTIDE SEQUENCE [LARGE SCALE GENOMIC DNA]</scope>
</reference>
<dbReference type="InterPro" id="IPR036900">
    <property type="entry name" value="A-D-PHexomutase_C_sf"/>
</dbReference>
<proteinExistence type="predicted"/>